<dbReference type="PROSITE" id="PS00198">
    <property type="entry name" value="4FE4S_FER_1"/>
    <property type="match status" value="1"/>
</dbReference>
<dbReference type="GO" id="GO:0046872">
    <property type="term" value="F:metal ion binding"/>
    <property type="evidence" value="ECO:0007669"/>
    <property type="project" value="UniProtKB-KW"/>
</dbReference>
<feature type="domain" description="4Fe-4S ferredoxin-type" evidence="4">
    <location>
        <begin position="1"/>
        <end position="35"/>
    </location>
</feature>
<keyword evidence="1" id="KW-0479">Metal-binding</keyword>
<feature type="domain" description="4Fe-4S ferredoxin-type" evidence="4">
    <location>
        <begin position="38"/>
        <end position="67"/>
    </location>
</feature>
<name>B1I5T3_DESAP</name>
<dbReference type="STRING" id="477974.Daud_1888"/>
<protein>
    <submittedName>
        <fullName evidence="5">4Fe-4S ferredoxin, iron-sulfur binding domain protein</fullName>
    </submittedName>
</protein>
<evidence type="ECO:0000256" key="3">
    <source>
        <dbReference type="ARBA" id="ARBA00023014"/>
    </source>
</evidence>
<dbReference type="InterPro" id="IPR017900">
    <property type="entry name" value="4Fe4S_Fe_S_CS"/>
</dbReference>
<dbReference type="eggNOG" id="COG1146">
    <property type="taxonomic scope" value="Bacteria"/>
</dbReference>
<proteinExistence type="predicted"/>
<reference evidence="5 6" key="2">
    <citation type="journal article" date="2008" name="Science">
        <title>Environmental genomics reveals a single-species ecosystem deep within Earth.</title>
        <authorList>
            <person name="Chivian D."/>
            <person name="Brodie E.L."/>
            <person name="Alm E.J."/>
            <person name="Culley D.E."/>
            <person name="Dehal P.S."/>
            <person name="Desantis T.Z."/>
            <person name="Gihring T.M."/>
            <person name="Lapidus A."/>
            <person name="Lin L.H."/>
            <person name="Lowry S.R."/>
            <person name="Moser D.P."/>
            <person name="Richardson P.M."/>
            <person name="Southam G."/>
            <person name="Wanger G."/>
            <person name="Pratt L.M."/>
            <person name="Andersen G.L."/>
            <person name="Hazen T.C."/>
            <person name="Brockman F.J."/>
            <person name="Arkin A.P."/>
            <person name="Onstott T.C."/>
        </authorList>
    </citation>
    <scope>NUCLEOTIDE SEQUENCE [LARGE SCALE GENOMIC DNA]</scope>
    <source>
        <strain evidence="5 6">MP104C</strain>
    </source>
</reference>
<dbReference type="EMBL" id="CP000860">
    <property type="protein sequence ID" value="ACA60381.1"/>
    <property type="molecule type" value="Genomic_DNA"/>
</dbReference>
<reference evidence="6" key="1">
    <citation type="submission" date="2007-10" db="EMBL/GenBank/DDBJ databases">
        <title>Complete sequence of chromosome of Desulforudis audaxviator MP104C.</title>
        <authorList>
            <person name="Copeland A."/>
            <person name="Lucas S."/>
            <person name="Lapidus A."/>
            <person name="Barry K."/>
            <person name="Glavina del Rio T."/>
            <person name="Dalin E."/>
            <person name="Tice H."/>
            <person name="Bruce D."/>
            <person name="Pitluck S."/>
            <person name="Lowry S.R."/>
            <person name="Larimer F."/>
            <person name="Land M.L."/>
            <person name="Hauser L."/>
            <person name="Kyrpides N."/>
            <person name="Ivanova N.N."/>
            <person name="Richardson P."/>
        </authorList>
    </citation>
    <scope>NUCLEOTIDE SEQUENCE [LARGE SCALE GENOMIC DNA]</scope>
    <source>
        <strain evidence="6">MP104C</strain>
    </source>
</reference>
<gene>
    <name evidence="5" type="ordered locus">Daud_1888</name>
</gene>
<dbReference type="KEGG" id="dau:Daud_1888"/>
<evidence type="ECO:0000259" key="4">
    <source>
        <dbReference type="PROSITE" id="PS51379"/>
    </source>
</evidence>
<dbReference type="PROSITE" id="PS51379">
    <property type="entry name" value="4FE4S_FER_2"/>
    <property type="match status" value="2"/>
</dbReference>
<evidence type="ECO:0000256" key="2">
    <source>
        <dbReference type="ARBA" id="ARBA00023004"/>
    </source>
</evidence>
<keyword evidence="2" id="KW-0408">Iron</keyword>
<keyword evidence="6" id="KW-1185">Reference proteome</keyword>
<dbReference type="Gene3D" id="3.30.70.20">
    <property type="match status" value="1"/>
</dbReference>
<organism evidence="5 6">
    <name type="scientific">Desulforudis audaxviator (strain MP104C)</name>
    <dbReference type="NCBI Taxonomy" id="477974"/>
    <lineage>
        <taxon>Bacteria</taxon>
        <taxon>Bacillati</taxon>
        <taxon>Bacillota</taxon>
        <taxon>Clostridia</taxon>
        <taxon>Thermoanaerobacterales</taxon>
        <taxon>Candidatus Desulforudaceae</taxon>
        <taxon>Candidatus Desulforudis</taxon>
    </lineage>
</organism>
<dbReference type="RefSeq" id="WP_012302957.1">
    <property type="nucleotide sequence ID" value="NC_010424.1"/>
</dbReference>
<evidence type="ECO:0000313" key="6">
    <source>
        <dbReference type="Proteomes" id="UP000008544"/>
    </source>
</evidence>
<dbReference type="AlphaFoldDB" id="B1I5T3"/>
<dbReference type="InterPro" id="IPR017896">
    <property type="entry name" value="4Fe4S_Fe-S-bd"/>
</dbReference>
<accession>B1I5T3</accession>
<keyword evidence="3" id="KW-0411">Iron-sulfur</keyword>
<dbReference type="Proteomes" id="UP000008544">
    <property type="component" value="Chromosome"/>
</dbReference>
<evidence type="ECO:0000256" key="1">
    <source>
        <dbReference type="ARBA" id="ARBA00022723"/>
    </source>
</evidence>
<dbReference type="OrthoDB" id="9807879at2"/>
<evidence type="ECO:0000313" key="5">
    <source>
        <dbReference type="EMBL" id="ACA60381.1"/>
    </source>
</evidence>
<dbReference type="SUPFAM" id="SSF54862">
    <property type="entry name" value="4Fe-4S ferredoxins"/>
    <property type="match status" value="1"/>
</dbReference>
<sequence length="114" mass="12764">MPPYVIPDKCDGCQGEQEPLCELVCPGNLMVIQEHTGKAVCRDVGDCWDCMTCTKSCPRQAIQTRIQYQLAFVPGKLVPVVGPHSVTWTLIDCHGHVERFIMRTLAGDEEEEEM</sequence>
<dbReference type="GO" id="GO:0051536">
    <property type="term" value="F:iron-sulfur cluster binding"/>
    <property type="evidence" value="ECO:0007669"/>
    <property type="project" value="UniProtKB-KW"/>
</dbReference>
<dbReference type="HOGENOM" id="CLU_142910_1_0_9"/>